<organism evidence="3 4">
    <name type="scientific">Chloebia gouldiae</name>
    <name type="common">Gouldian finch</name>
    <name type="synonym">Erythrura gouldiae</name>
    <dbReference type="NCBI Taxonomy" id="44316"/>
    <lineage>
        <taxon>Eukaryota</taxon>
        <taxon>Metazoa</taxon>
        <taxon>Chordata</taxon>
        <taxon>Craniata</taxon>
        <taxon>Vertebrata</taxon>
        <taxon>Euteleostomi</taxon>
        <taxon>Archelosauria</taxon>
        <taxon>Archosauria</taxon>
        <taxon>Dinosauria</taxon>
        <taxon>Saurischia</taxon>
        <taxon>Theropoda</taxon>
        <taxon>Coelurosauria</taxon>
        <taxon>Aves</taxon>
        <taxon>Neognathae</taxon>
        <taxon>Neoaves</taxon>
        <taxon>Telluraves</taxon>
        <taxon>Australaves</taxon>
        <taxon>Passeriformes</taxon>
        <taxon>Passeroidea</taxon>
        <taxon>Passeridae</taxon>
        <taxon>Chloebia</taxon>
    </lineage>
</organism>
<evidence type="ECO:0000313" key="4">
    <source>
        <dbReference type="Proteomes" id="UP000276834"/>
    </source>
</evidence>
<keyword evidence="1" id="KW-0175">Coiled coil</keyword>
<feature type="coiled-coil region" evidence="1">
    <location>
        <begin position="251"/>
        <end position="292"/>
    </location>
</feature>
<comment type="caution">
    <text evidence="3">The sequence shown here is derived from an EMBL/GenBank/DDBJ whole genome shotgun (WGS) entry which is preliminary data.</text>
</comment>
<accession>A0A3L8RUD1</accession>
<dbReference type="AlphaFoldDB" id="A0A3L8RUD1"/>
<name>A0A3L8RUD1_CHLGU</name>
<dbReference type="OrthoDB" id="10588067at2759"/>
<evidence type="ECO:0000313" key="3">
    <source>
        <dbReference type="EMBL" id="RLV86629.1"/>
    </source>
</evidence>
<protein>
    <submittedName>
        <fullName evidence="3">Uncharacterized protein</fullName>
    </submittedName>
</protein>
<reference evidence="3 4" key="1">
    <citation type="journal article" date="2018" name="Proc. R. Soc. B">
        <title>A non-coding region near Follistatin controls head colour polymorphism in the Gouldian finch.</title>
        <authorList>
            <person name="Toomey M.B."/>
            <person name="Marques C.I."/>
            <person name="Andrade P."/>
            <person name="Araujo P.M."/>
            <person name="Sabatino S."/>
            <person name="Gazda M.A."/>
            <person name="Afonso S."/>
            <person name="Lopes R.J."/>
            <person name="Corbo J.C."/>
            <person name="Carneiro M."/>
        </authorList>
    </citation>
    <scope>NUCLEOTIDE SEQUENCE [LARGE SCALE GENOMIC DNA]</scope>
    <source>
        <strain evidence="3">Red01</strain>
        <tissue evidence="3">Muscle</tissue>
    </source>
</reference>
<sequence>MEISQEKRHCWSENYGDITEQGALQVQENHGDITGMATSEPQGHHRGRGIDSLRTMEISQDKGHCRSRRTMGISQEWQHQNHRDITGMGTSRVWEHHGKAGALQVWEKHGDITGMGISWESRRTAGLGTSEGHHSNEGIKDLGAVWETGVHCEFRNIMGVSWGCHRQAGPCGSGDSMGMETLWVWEHHGSIAGMGIMGLGTLRKQHGSIVSLGAPREREQGGMGPRATSPERISQWHDQSSRYSTELRDFKNQVLGMLEAAEKEREAMRAEAESAAVRVERLEREVDYLETQNPAPPCVEVDETLMDKQVATAKQRKNEKYTKLTGEALPWLPAGIVLSEGYPDPQSRCPASMDWGIVSQQSISDVSGTSSCIPLAWELQPSPRLEPCASPKPLGQGWGEGGSLMDAQGDFSMPPGMHLNPFSAFPRQLPDDQGGTG</sequence>
<evidence type="ECO:0000256" key="1">
    <source>
        <dbReference type="SAM" id="Coils"/>
    </source>
</evidence>
<evidence type="ECO:0000256" key="2">
    <source>
        <dbReference type="SAM" id="MobiDB-lite"/>
    </source>
</evidence>
<proteinExistence type="predicted"/>
<keyword evidence="4" id="KW-1185">Reference proteome</keyword>
<feature type="region of interest" description="Disordered" evidence="2">
    <location>
        <begin position="395"/>
        <end position="437"/>
    </location>
</feature>
<feature type="region of interest" description="Disordered" evidence="2">
    <location>
        <begin position="215"/>
        <end position="238"/>
    </location>
</feature>
<gene>
    <name evidence="3" type="ORF">DV515_00015844</name>
</gene>
<dbReference type="EMBL" id="QUSF01000216">
    <property type="protein sequence ID" value="RLV86629.1"/>
    <property type="molecule type" value="Genomic_DNA"/>
</dbReference>
<dbReference type="Proteomes" id="UP000276834">
    <property type="component" value="Unassembled WGS sequence"/>
</dbReference>